<sequence length="395" mass="43731">MSSKIIAKISLSDLQGPDVPPTASITDVRYLSSYNWIESSQPTIAVPGSPALWAAPKAPQRLNKDSGLIYIAQNAARHPDSPLEPLFRALYITNPSFDIRPIDVVSDRNNIRKLLSFVDPTVSRNGLEEFTINIEVTKDTAIFSRDEAVTHEIIGPNEFKGFGHEFEKACTSNKIVGSTGHHRIISYRFGGLNMIIRHETDGYVDAKAGTSSSASKAKSPSDLTSAFESLSLSPTNSKLGTTTRGSKLIVQQDGQAVPLNSTLEIKTRVSHKPLEIREVAAQLWVSQTPRLVRAYHQRGVFQVPTVEDVTAEIKKWETDKQRHLRKLAALIRRIVDVVKGCNESVTLRYDKGENKLILSKAPRKKMLPPDLYAKWDADSYTKTATDVGITKEVKA</sequence>
<keyword evidence="1" id="KW-0175">Coiled coil</keyword>
<gene>
    <name evidence="2" type="ORF">Daesc_001924</name>
</gene>
<protein>
    <recommendedName>
        <fullName evidence="4">Geranylgeranyl pyrophosphate synthetase</fullName>
    </recommendedName>
</protein>
<dbReference type="AlphaFoldDB" id="A0AAX6MVK4"/>
<comment type="caution">
    <text evidence="2">The sequence shown here is derived from an EMBL/GenBank/DDBJ whole genome shotgun (WGS) entry which is preliminary data.</text>
</comment>
<reference evidence="2 3" key="1">
    <citation type="journal article" date="2024" name="Front Chem Biol">
        <title>Unveiling the potential of Daldinia eschscholtzii MFLUCC 19-0629 through bioactivity and bioinformatics studies for enhanced sustainable agriculture production.</title>
        <authorList>
            <person name="Brooks S."/>
            <person name="Weaver J.A."/>
            <person name="Klomchit A."/>
            <person name="Alharthi S.A."/>
            <person name="Onlamun T."/>
            <person name="Nurani R."/>
            <person name="Vong T.K."/>
            <person name="Alberti F."/>
            <person name="Greco C."/>
        </authorList>
    </citation>
    <scope>NUCLEOTIDE SEQUENCE [LARGE SCALE GENOMIC DNA]</scope>
    <source>
        <strain evidence="2">MFLUCC 19-0629</strain>
    </source>
</reference>
<evidence type="ECO:0000313" key="3">
    <source>
        <dbReference type="Proteomes" id="UP001369815"/>
    </source>
</evidence>
<dbReference type="EMBL" id="JBANMG010000002">
    <property type="protein sequence ID" value="KAK6956645.1"/>
    <property type="molecule type" value="Genomic_DNA"/>
</dbReference>
<proteinExistence type="predicted"/>
<dbReference type="PANTHER" id="PTHR35179">
    <property type="entry name" value="PROTEIN CBG02620"/>
    <property type="match status" value="1"/>
</dbReference>
<organism evidence="2 3">
    <name type="scientific">Daldinia eschscholtzii</name>
    <dbReference type="NCBI Taxonomy" id="292717"/>
    <lineage>
        <taxon>Eukaryota</taxon>
        <taxon>Fungi</taxon>
        <taxon>Dikarya</taxon>
        <taxon>Ascomycota</taxon>
        <taxon>Pezizomycotina</taxon>
        <taxon>Sordariomycetes</taxon>
        <taxon>Xylariomycetidae</taxon>
        <taxon>Xylariales</taxon>
        <taxon>Hypoxylaceae</taxon>
        <taxon>Daldinia</taxon>
    </lineage>
</organism>
<dbReference type="PANTHER" id="PTHR35179:SF2">
    <property type="entry name" value="START DOMAIN-CONTAINING PROTEIN"/>
    <property type="match status" value="1"/>
</dbReference>
<name>A0AAX6MVK4_9PEZI</name>
<feature type="coiled-coil region" evidence="1">
    <location>
        <begin position="306"/>
        <end position="333"/>
    </location>
</feature>
<accession>A0AAX6MVK4</accession>
<evidence type="ECO:0008006" key="4">
    <source>
        <dbReference type="Google" id="ProtNLM"/>
    </source>
</evidence>
<dbReference type="Proteomes" id="UP001369815">
    <property type="component" value="Unassembled WGS sequence"/>
</dbReference>
<evidence type="ECO:0000256" key="1">
    <source>
        <dbReference type="SAM" id="Coils"/>
    </source>
</evidence>
<evidence type="ECO:0000313" key="2">
    <source>
        <dbReference type="EMBL" id="KAK6956645.1"/>
    </source>
</evidence>
<keyword evidence="3" id="KW-1185">Reference proteome</keyword>